<feature type="region of interest" description="Disordered" evidence="1">
    <location>
        <begin position="1"/>
        <end position="23"/>
    </location>
</feature>
<dbReference type="AlphaFoldDB" id="A0AAW0CP96"/>
<name>A0AAW0CP96_9AGAR</name>
<protein>
    <recommendedName>
        <fullName evidence="4">F-box domain-containing protein</fullName>
    </recommendedName>
</protein>
<keyword evidence="3" id="KW-1185">Reference proteome</keyword>
<comment type="caution">
    <text evidence="2">The sequence shown here is derived from an EMBL/GenBank/DDBJ whole genome shotgun (WGS) entry which is preliminary data.</text>
</comment>
<evidence type="ECO:0000313" key="2">
    <source>
        <dbReference type="EMBL" id="KAK7040134.1"/>
    </source>
</evidence>
<organism evidence="2 3">
    <name type="scientific">Paramarasmius palmivorus</name>
    <dbReference type="NCBI Taxonomy" id="297713"/>
    <lineage>
        <taxon>Eukaryota</taxon>
        <taxon>Fungi</taxon>
        <taxon>Dikarya</taxon>
        <taxon>Basidiomycota</taxon>
        <taxon>Agaricomycotina</taxon>
        <taxon>Agaricomycetes</taxon>
        <taxon>Agaricomycetidae</taxon>
        <taxon>Agaricales</taxon>
        <taxon>Marasmiineae</taxon>
        <taxon>Marasmiaceae</taxon>
        <taxon>Paramarasmius</taxon>
    </lineage>
</organism>
<evidence type="ECO:0000313" key="3">
    <source>
        <dbReference type="Proteomes" id="UP001383192"/>
    </source>
</evidence>
<evidence type="ECO:0008006" key="4">
    <source>
        <dbReference type="Google" id="ProtNLM"/>
    </source>
</evidence>
<gene>
    <name evidence="2" type="ORF">VNI00_009940</name>
</gene>
<proteinExistence type="predicted"/>
<dbReference type="EMBL" id="JAYKXP010000038">
    <property type="protein sequence ID" value="KAK7040134.1"/>
    <property type="molecule type" value="Genomic_DNA"/>
</dbReference>
<sequence length="364" mass="41228">MEKNTDQDPAKNGDSEIAAKKKPQRERLNYDILAEIFEPLAKDSGFDGRSSLVVLCRETQRMLQRKLLEDVILTRLASLFSLFSCMNSDSKRIAMVQSLHIQIGCGPAIVPRAARKTREQREGCGIRLEESGPCGHISATDHVAICQLITACAPTLTTIIIHSNDSVIPVTLTVRNITFPNVTEAELPAEMVCFAENNVTPFPSVTKLKIACCDGPYIGDCVTHMDLRSLTSLRQVVISFWKTDERLIAEAMLRLRVPRTLRSCGIERDRGMRLPAHVDILRMWSTRLWLVILMDPRGMEAEMGPWRRHFHSNTGRITSEVGHETMRKFILTETDDSEEIWDKMTGRVGERREHAKREGIYRNA</sequence>
<reference evidence="2 3" key="1">
    <citation type="submission" date="2024-01" db="EMBL/GenBank/DDBJ databases">
        <title>A draft genome for a cacao thread blight-causing isolate of Paramarasmius palmivorus.</title>
        <authorList>
            <person name="Baruah I.K."/>
            <person name="Bukari Y."/>
            <person name="Amoako-Attah I."/>
            <person name="Meinhardt L.W."/>
            <person name="Bailey B.A."/>
            <person name="Cohen S.P."/>
        </authorList>
    </citation>
    <scope>NUCLEOTIDE SEQUENCE [LARGE SCALE GENOMIC DNA]</scope>
    <source>
        <strain evidence="2 3">GH-12</strain>
    </source>
</reference>
<dbReference type="Proteomes" id="UP001383192">
    <property type="component" value="Unassembled WGS sequence"/>
</dbReference>
<accession>A0AAW0CP96</accession>
<evidence type="ECO:0000256" key="1">
    <source>
        <dbReference type="SAM" id="MobiDB-lite"/>
    </source>
</evidence>